<dbReference type="Gene3D" id="2.60.40.1180">
    <property type="entry name" value="Golgi alpha-mannosidase II"/>
    <property type="match status" value="2"/>
</dbReference>
<dbReference type="Gene3D" id="2.60.40.1760">
    <property type="entry name" value="glycosyl hydrolase (family 31)"/>
    <property type="match status" value="1"/>
</dbReference>
<dbReference type="SUPFAM" id="SSF74650">
    <property type="entry name" value="Galactose mutarotase-like"/>
    <property type="match status" value="1"/>
</dbReference>
<dbReference type="Gene3D" id="3.20.20.80">
    <property type="entry name" value="Glycosidases"/>
    <property type="match status" value="1"/>
</dbReference>
<comment type="similarity">
    <text evidence="2 8">Belongs to the glycosyl hydrolase 31 family.</text>
</comment>
<dbReference type="InterPro" id="IPR013780">
    <property type="entry name" value="Glyco_hydro_b"/>
</dbReference>
<comment type="catalytic activity">
    <reaction evidence="1">
        <text>Hydrolysis of terminal, non-reducing (1-&gt;4)-linked alpha-D-glucose residues with release of alpha-D-glucose.</text>
        <dbReference type="EC" id="3.2.1.20"/>
    </reaction>
</comment>
<feature type="chain" id="PRO_5028908242" description="alpha-glucosidase" evidence="9">
    <location>
        <begin position="21"/>
        <end position="942"/>
    </location>
</feature>
<dbReference type="GO" id="GO:0005975">
    <property type="term" value="P:carbohydrate metabolic process"/>
    <property type="evidence" value="ECO:0007669"/>
    <property type="project" value="InterPro"/>
</dbReference>
<dbReference type="PANTHER" id="PTHR22762:SF133">
    <property type="entry name" value="P-TYPE DOMAIN-CONTAINING PROTEIN"/>
    <property type="match status" value="1"/>
</dbReference>
<dbReference type="RefSeq" id="XP_035346299.1">
    <property type="nucleotide sequence ID" value="XM_035490406.1"/>
</dbReference>
<dbReference type="InterPro" id="IPR000322">
    <property type="entry name" value="Glyco_hydro_31_TIM"/>
</dbReference>
<feature type="domain" description="Glycosyl hydrolase family 31 C-terminal" evidence="11">
    <location>
        <begin position="712"/>
        <end position="804"/>
    </location>
</feature>
<protein>
    <recommendedName>
        <fullName evidence="3">alpha-glucosidase</fullName>
        <ecNumber evidence="3">3.2.1.20</ecNumber>
    </recommendedName>
</protein>
<keyword evidence="4 9" id="KW-0732">Signal</keyword>
<dbReference type="PANTHER" id="PTHR22762">
    <property type="entry name" value="ALPHA-GLUCOSIDASE"/>
    <property type="match status" value="1"/>
</dbReference>
<dbReference type="OrthoDB" id="5839090at2759"/>
<dbReference type="Proteomes" id="UP000509510">
    <property type="component" value="Chromosome IV"/>
</dbReference>
<dbReference type="EC" id="3.2.1.20" evidence="3"/>
<evidence type="ECO:0000313" key="13">
    <source>
        <dbReference type="Proteomes" id="UP000509510"/>
    </source>
</evidence>
<dbReference type="GO" id="GO:0004558">
    <property type="term" value="F:alpha-1,4-glucosidase activity"/>
    <property type="evidence" value="ECO:0007669"/>
    <property type="project" value="UniProtKB-EC"/>
</dbReference>
<name>A0A7H8R175_TALRU</name>
<feature type="domain" description="Glycoside hydrolase family 31 TIM barrel" evidence="10">
    <location>
        <begin position="313"/>
        <end position="704"/>
    </location>
</feature>
<dbReference type="FunFam" id="2.60.40.1180:FF:000001">
    <property type="entry name" value="Maltase-glucoamylase, intestinal"/>
    <property type="match status" value="1"/>
</dbReference>
<dbReference type="InterPro" id="IPR011013">
    <property type="entry name" value="Gal_mutarotase_sf_dom"/>
</dbReference>
<dbReference type="Pfam" id="PF01055">
    <property type="entry name" value="Glyco_hydro_31_2nd"/>
    <property type="match status" value="1"/>
</dbReference>
<keyword evidence="13" id="KW-1185">Reference proteome</keyword>
<evidence type="ECO:0000259" key="11">
    <source>
        <dbReference type="Pfam" id="PF21365"/>
    </source>
</evidence>
<dbReference type="CDD" id="cd14752">
    <property type="entry name" value="GH31_N"/>
    <property type="match status" value="1"/>
</dbReference>
<keyword evidence="5 8" id="KW-0378">Hydrolase</keyword>
<dbReference type="CDD" id="cd06602">
    <property type="entry name" value="GH31_MGAM_SI_GAA"/>
    <property type="match status" value="1"/>
</dbReference>
<evidence type="ECO:0000256" key="5">
    <source>
        <dbReference type="ARBA" id="ARBA00022801"/>
    </source>
</evidence>
<evidence type="ECO:0000256" key="8">
    <source>
        <dbReference type="RuleBase" id="RU361185"/>
    </source>
</evidence>
<evidence type="ECO:0000259" key="10">
    <source>
        <dbReference type="Pfam" id="PF01055"/>
    </source>
</evidence>
<evidence type="ECO:0000256" key="6">
    <source>
        <dbReference type="ARBA" id="ARBA00023180"/>
    </source>
</evidence>
<evidence type="ECO:0000256" key="9">
    <source>
        <dbReference type="SAM" id="SignalP"/>
    </source>
</evidence>
<evidence type="ECO:0000256" key="1">
    <source>
        <dbReference type="ARBA" id="ARBA00001657"/>
    </source>
</evidence>
<dbReference type="InterPro" id="IPR017853">
    <property type="entry name" value="GH"/>
</dbReference>
<proteinExistence type="inferred from homology"/>
<dbReference type="AlphaFoldDB" id="A0A7H8R175"/>
<sequence>MVRPATAVTSAVLFFVHASAVITLPPGANTGQNLLPNIDDPNAVNAQTACPGYTATNMQTSNHGMTATLSLAGDACNAYGTDVDSLDLTVEYQANDRLNIELVPSHIDSTNSSWYILPETLVPKPQSEQANADDSDLKFTWSNKPSFNFKVTRRSTGDVLFNTEGTVIVFENQFIELVSSLPEDYNLYGLGERMHGLRLGNNFTATTYTADNPDPLDVNIYGFHPFYLDTRYYEVDGDGSYTYVPADTADASKNYVSRSHGVFLRNAHGQEVLLRPDNITWRTIGGSLDLYFYAGPSQAEVTSNYQASTIGLPAMQQYWTFGYHQSNWDWPNWDTLEQVVANFSMYAIPLETMWSDIDYMDQYRNFQNDPVNYPYDQGADFIDSLHQNGMQYVPIVDPIIYYPNPNGDTADYAPYDRGTEANVWLTNPGGSVYIGAGWPGYTVYPDWHHPNTSAWWLNELALWGQSIKFDGIWIDMNEVSSSCVGSCGSAYVTQDAEHEARDFEVAADATSTASYLVTTPTPGVRDINYPPYVINHVQPGHDLAVGAVSPNATHIDGVQEYDVHNLYAYQETNGTYQALTQIIPGKRPFILSRSTFAGSGKWAAHWGGDNIADWLHMYLSIPQALSFSLYGIPMFGVDTCGFEGNTDEELCNRWMMLSAFFPFYRNHNCIGSIPQEPYQWTTVTQASKFIMGIRYALLPYMYTLFHDAHTTGSTVMRALAWEFPDDPSLAAVDRQFLLGPSLMIIPVLDQGATSVDGVFPGIAQGEIWYDYYMQTEMAVEAGVNTTLDTPLGHIQLFIRGGSVLPMQQPALVTRDVRNSPWSLLVALSGNGTAKGSLYVDDGESIVQNATLSVDFKANTTDTETGSASSSLYASVSGDFQDTNALGNVTILGVSSVGNVTFNGNAVGSDSIAYNEESKVLIVNGLLDLTQSGAWDQDWVLSW</sequence>
<evidence type="ECO:0000256" key="4">
    <source>
        <dbReference type="ARBA" id="ARBA00022729"/>
    </source>
</evidence>
<keyword evidence="6" id="KW-0325">Glycoprotein</keyword>
<dbReference type="FunFam" id="3.20.20.80:FF:000138">
    <property type="entry name" value="Putative alpha-glucosidase AgdA"/>
    <property type="match status" value="1"/>
</dbReference>
<dbReference type="PROSITE" id="PS00129">
    <property type="entry name" value="GLYCOSYL_HYDROL_F31_1"/>
    <property type="match status" value="1"/>
</dbReference>
<dbReference type="InterPro" id="IPR048395">
    <property type="entry name" value="Glyco_hydro_31_C"/>
</dbReference>
<dbReference type="Pfam" id="PF21365">
    <property type="entry name" value="Glyco_hydro_31_3rd"/>
    <property type="match status" value="1"/>
</dbReference>
<dbReference type="SUPFAM" id="SSF51445">
    <property type="entry name" value="(Trans)glycosidases"/>
    <property type="match status" value="1"/>
</dbReference>
<evidence type="ECO:0000256" key="7">
    <source>
        <dbReference type="ARBA" id="ARBA00023295"/>
    </source>
</evidence>
<dbReference type="InterPro" id="IPR030458">
    <property type="entry name" value="Glyco_hydro_31_AS"/>
</dbReference>
<keyword evidence="7 8" id="KW-0326">Glycosidase</keyword>
<accession>A0A7H8R175</accession>
<evidence type="ECO:0000256" key="3">
    <source>
        <dbReference type="ARBA" id="ARBA00012741"/>
    </source>
</evidence>
<gene>
    <name evidence="12" type="ORF">TRUGW13939_07264</name>
</gene>
<feature type="signal peptide" evidence="9">
    <location>
        <begin position="1"/>
        <end position="20"/>
    </location>
</feature>
<dbReference type="KEGG" id="trg:TRUGW13939_07264"/>
<dbReference type="FunFam" id="2.60.40.1760:FF:000005">
    <property type="entry name" value="Putative alpha-glucosidase AgdA"/>
    <property type="match status" value="1"/>
</dbReference>
<dbReference type="SUPFAM" id="SSF51011">
    <property type="entry name" value="Glycosyl hydrolase domain"/>
    <property type="match status" value="1"/>
</dbReference>
<organism evidence="12 13">
    <name type="scientific">Talaromyces rugulosus</name>
    <name type="common">Penicillium rugulosum</name>
    <dbReference type="NCBI Taxonomy" id="121627"/>
    <lineage>
        <taxon>Eukaryota</taxon>
        <taxon>Fungi</taxon>
        <taxon>Dikarya</taxon>
        <taxon>Ascomycota</taxon>
        <taxon>Pezizomycotina</taxon>
        <taxon>Eurotiomycetes</taxon>
        <taxon>Eurotiomycetidae</taxon>
        <taxon>Eurotiales</taxon>
        <taxon>Trichocomaceae</taxon>
        <taxon>Talaromyces</taxon>
        <taxon>Talaromyces sect. Islandici</taxon>
    </lineage>
</organism>
<evidence type="ECO:0000313" key="12">
    <source>
        <dbReference type="EMBL" id="QKX60122.1"/>
    </source>
</evidence>
<dbReference type="PROSITE" id="PS00707">
    <property type="entry name" value="GLYCOSYL_HYDROL_F31_2"/>
    <property type="match status" value="1"/>
</dbReference>
<dbReference type="GeneID" id="55994757"/>
<dbReference type="GO" id="GO:0030246">
    <property type="term" value="F:carbohydrate binding"/>
    <property type="evidence" value="ECO:0007669"/>
    <property type="project" value="InterPro"/>
</dbReference>
<reference evidence="13" key="1">
    <citation type="submission" date="2020-06" db="EMBL/GenBank/DDBJ databases">
        <title>A chromosome-scale genome assembly of Talaromyces rugulosus W13939.</title>
        <authorList>
            <person name="Wang B."/>
            <person name="Guo L."/>
            <person name="Ye K."/>
            <person name="Wang L."/>
        </authorList>
    </citation>
    <scope>NUCLEOTIDE SEQUENCE [LARGE SCALE GENOMIC DNA]</scope>
    <source>
        <strain evidence="13">W13939</strain>
    </source>
</reference>
<dbReference type="EMBL" id="CP055901">
    <property type="protein sequence ID" value="QKX60122.1"/>
    <property type="molecule type" value="Genomic_DNA"/>
</dbReference>
<evidence type="ECO:0000256" key="2">
    <source>
        <dbReference type="ARBA" id="ARBA00007806"/>
    </source>
</evidence>
<dbReference type="InterPro" id="IPR030459">
    <property type="entry name" value="Glyco_hydro_31_CS"/>
</dbReference>